<keyword evidence="6 11" id="KW-0067">ATP-binding</keyword>
<dbReference type="SUPFAM" id="SSF51246">
    <property type="entry name" value="Rudiment single hybrid motif"/>
    <property type="match status" value="1"/>
</dbReference>
<dbReference type="InterPro" id="IPR013815">
    <property type="entry name" value="ATP_grasp_subdomain_1"/>
</dbReference>
<dbReference type="SUPFAM" id="SSF52440">
    <property type="entry name" value="PreATP-grasp domain"/>
    <property type="match status" value="1"/>
</dbReference>
<dbReference type="AlphaFoldDB" id="A0A176WI71"/>
<dbReference type="Gene3D" id="3.90.600.10">
    <property type="entry name" value="Phosphoribosylglycinamide synthetase, C-terminal domain"/>
    <property type="match status" value="1"/>
</dbReference>
<dbReference type="InterPro" id="IPR020562">
    <property type="entry name" value="PRibGlycinamide_synth_N"/>
</dbReference>
<dbReference type="InterPro" id="IPR020560">
    <property type="entry name" value="PRibGlycinamide_synth_C-dom"/>
</dbReference>
<dbReference type="HAMAP" id="MF_00138">
    <property type="entry name" value="GARS"/>
    <property type="match status" value="1"/>
</dbReference>
<evidence type="ECO:0000313" key="15">
    <source>
        <dbReference type="Proteomes" id="UP000077202"/>
    </source>
</evidence>
<dbReference type="Proteomes" id="UP000077202">
    <property type="component" value="Unassembled WGS sequence"/>
</dbReference>
<dbReference type="Pfam" id="PF01071">
    <property type="entry name" value="GARS_A"/>
    <property type="match status" value="1"/>
</dbReference>
<dbReference type="PANTHER" id="PTHR43472">
    <property type="entry name" value="PHOSPHORIBOSYLAMINE--GLYCINE LIGASE"/>
    <property type="match status" value="1"/>
</dbReference>
<dbReference type="GO" id="GO:0009113">
    <property type="term" value="P:purine nucleobase biosynthetic process"/>
    <property type="evidence" value="ECO:0007669"/>
    <property type="project" value="InterPro"/>
</dbReference>
<sequence length="804" mass="85173">MALSSCRANFVHSAVATLNSSTQGRATSFSVSLARSTTNRLPLRSYSLSESNVSGLGRRGAGCGRASGGRLSVSVRSLNNNSQVAGDVSGDDKSGKEKVTVLVLGSGGREHSLCYGLRRSATCGVVFCAPGNAGIQLSGDAKCLPDLDITNSLAVAEFCKENGVGLVVVGPEGPLVSGMVDDLKGEGIPTFGPSAEAATLEGSKSFMKNLCDKYQIPTAKYACFTNAEKAKEYIQEQGAPIVVKADGLAAGKGVVVATALSEALDAVDSMLTEGIFGSAGGMLVVEEFLDGEEVSFFAIVDGENAVPLVSAQDHKRVGDGDTGPNTGGMGAYSPAPALTPELEKIVMDTIVLPTVRGMAKEGCTFVGVLYAGIIIEKKNGLPKLLEYNVRFGDPECQVLMMRLQSDLVQLLLAACKGELKGVELEWTDDPALVVVMASNGYPGDYKKGTMILNLEAAERYGSKVKLFHAGTALDSQENIVAAGGRVLGITAMGKDIVEAQKQAYEETQKLQQTYLQGTFAAYKSEPNIGCPYPCPNPPMPMGYGWVLGNIIFPWVGTSNARCSVCEDPTKNLRNLSSMGGHRGGATSGAGGRTPHSKPRKCLQMVENAIEKQIAPAALQKYPAGSPQPPHQKIPGSAPVHERCGLLLAREQSKVAPLVIVMPPTGGSVMKLLLTYHRRYRTGQEAGTLLSRSSLCTPSEANSTTFGRAGKEQARRKWNGELDMAQFGSWPTLLRSAEQVRKQARRKWNGEPDMAQFGLIWTDVPSSCPPCKSRKAPGKSGLAWKDLNIGAGNAISSSWSLFSYR</sequence>
<dbReference type="Gene3D" id="3.40.50.20">
    <property type="match status" value="1"/>
</dbReference>
<feature type="compositionally biased region" description="Gly residues" evidence="12">
    <location>
        <begin position="580"/>
        <end position="591"/>
    </location>
</feature>
<dbReference type="GO" id="GO:0005524">
    <property type="term" value="F:ATP binding"/>
    <property type="evidence" value="ECO:0007669"/>
    <property type="project" value="UniProtKB-UniRule"/>
</dbReference>
<evidence type="ECO:0000256" key="7">
    <source>
        <dbReference type="ARBA" id="ARBA00038345"/>
    </source>
</evidence>
<dbReference type="Pfam" id="PF02843">
    <property type="entry name" value="GARS_C"/>
    <property type="match status" value="1"/>
</dbReference>
<organism evidence="14 15">
    <name type="scientific">Marchantia polymorpha subsp. ruderalis</name>
    <dbReference type="NCBI Taxonomy" id="1480154"/>
    <lineage>
        <taxon>Eukaryota</taxon>
        <taxon>Viridiplantae</taxon>
        <taxon>Streptophyta</taxon>
        <taxon>Embryophyta</taxon>
        <taxon>Marchantiophyta</taxon>
        <taxon>Marchantiopsida</taxon>
        <taxon>Marchantiidae</taxon>
        <taxon>Marchantiales</taxon>
        <taxon>Marchantiaceae</taxon>
        <taxon>Marchantia</taxon>
    </lineage>
</organism>
<dbReference type="Gene3D" id="3.30.1490.20">
    <property type="entry name" value="ATP-grasp fold, A domain"/>
    <property type="match status" value="1"/>
</dbReference>
<dbReference type="SMART" id="SM01209">
    <property type="entry name" value="GARS_A"/>
    <property type="match status" value="1"/>
</dbReference>
<feature type="region of interest" description="Disordered" evidence="12">
    <location>
        <begin position="575"/>
        <end position="598"/>
    </location>
</feature>
<protein>
    <recommendedName>
        <fullName evidence="2">phosphoribosylamine--glycine ligase</fullName>
        <ecNumber evidence="2">6.3.4.13</ecNumber>
    </recommendedName>
    <alternativeName>
        <fullName evidence="8">Glycinamide ribonucleotide synthetase</fullName>
    </alternativeName>
    <alternativeName>
        <fullName evidence="9">Phosphoribosylglycinamide synthetase</fullName>
    </alternativeName>
</protein>
<dbReference type="EC" id="6.3.4.13" evidence="2"/>
<evidence type="ECO:0000256" key="3">
    <source>
        <dbReference type="ARBA" id="ARBA00022598"/>
    </source>
</evidence>
<dbReference type="InterPro" id="IPR016185">
    <property type="entry name" value="PreATP-grasp_dom_sf"/>
</dbReference>
<dbReference type="UniPathway" id="UPA00074">
    <property type="reaction ID" value="UER00125"/>
</dbReference>
<keyword evidence="15" id="KW-1185">Reference proteome</keyword>
<dbReference type="InterPro" id="IPR020561">
    <property type="entry name" value="PRibGlycinamid_synth_ATP-grasp"/>
</dbReference>
<comment type="caution">
    <text evidence="14">The sequence shown here is derived from an EMBL/GenBank/DDBJ whole genome shotgun (WGS) entry which is preliminary data.</text>
</comment>
<evidence type="ECO:0000256" key="11">
    <source>
        <dbReference type="PROSITE-ProRule" id="PRU00409"/>
    </source>
</evidence>
<feature type="domain" description="ATP-grasp" evidence="13">
    <location>
        <begin position="208"/>
        <end position="416"/>
    </location>
</feature>
<dbReference type="GO" id="GO:0046872">
    <property type="term" value="F:metal ion binding"/>
    <property type="evidence" value="ECO:0007669"/>
    <property type="project" value="InterPro"/>
</dbReference>
<dbReference type="NCBIfam" id="TIGR00877">
    <property type="entry name" value="purD"/>
    <property type="match status" value="1"/>
</dbReference>
<dbReference type="Pfam" id="PF02844">
    <property type="entry name" value="GARS_N"/>
    <property type="match status" value="1"/>
</dbReference>
<dbReference type="PROSITE" id="PS50975">
    <property type="entry name" value="ATP_GRASP"/>
    <property type="match status" value="1"/>
</dbReference>
<dbReference type="GO" id="GO:0004637">
    <property type="term" value="F:phosphoribosylamine-glycine ligase activity"/>
    <property type="evidence" value="ECO:0007669"/>
    <property type="project" value="UniProtKB-EC"/>
</dbReference>
<keyword evidence="4 11" id="KW-0547">Nucleotide-binding</keyword>
<reference evidence="14" key="1">
    <citation type="submission" date="2016-03" db="EMBL/GenBank/DDBJ databases">
        <title>Mechanisms controlling the formation of the plant cell surface in tip-growing cells are functionally conserved among land plants.</title>
        <authorList>
            <person name="Honkanen S."/>
            <person name="Jones V.A."/>
            <person name="Morieri G."/>
            <person name="Champion C."/>
            <person name="Hetherington A.J."/>
            <person name="Kelly S."/>
            <person name="Saint-Marcoux D."/>
            <person name="Proust H."/>
            <person name="Prescott H."/>
            <person name="Dolan L."/>
        </authorList>
    </citation>
    <scope>NUCLEOTIDE SEQUENCE [LARGE SCALE GENOMIC DNA]</scope>
    <source>
        <tissue evidence="14">Whole gametophyte</tissue>
    </source>
</reference>
<comment type="catalytic activity">
    <reaction evidence="10">
        <text>5-phospho-beta-D-ribosylamine + glycine + ATP = N(1)-(5-phospho-beta-D-ribosyl)glycinamide + ADP + phosphate + H(+)</text>
        <dbReference type="Rhea" id="RHEA:17453"/>
        <dbReference type="ChEBI" id="CHEBI:15378"/>
        <dbReference type="ChEBI" id="CHEBI:30616"/>
        <dbReference type="ChEBI" id="CHEBI:43474"/>
        <dbReference type="ChEBI" id="CHEBI:57305"/>
        <dbReference type="ChEBI" id="CHEBI:58681"/>
        <dbReference type="ChEBI" id="CHEBI:143788"/>
        <dbReference type="ChEBI" id="CHEBI:456216"/>
        <dbReference type="EC" id="6.3.4.13"/>
    </reaction>
</comment>
<evidence type="ECO:0000256" key="4">
    <source>
        <dbReference type="ARBA" id="ARBA00022741"/>
    </source>
</evidence>
<proteinExistence type="inferred from homology"/>
<dbReference type="InterPro" id="IPR011761">
    <property type="entry name" value="ATP-grasp"/>
</dbReference>
<dbReference type="InterPro" id="IPR037123">
    <property type="entry name" value="PRibGlycinamide_synth_C_sf"/>
</dbReference>
<evidence type="ECO:0000256" key="5">
    <source>
        <dbReference type="ARBA" id="ARBA00022755"/>
    </source>
</evidence>
<dbReference type="SUPFAM" id="SSF56059">
    <property type="entry name" value="Glutathione synthetase ATP-binding domain-like"/>
    <property type="match status" value="1"/>
</dbReference>
<comment type="similarity">
    <text evidence="7">Belongs to the GARS family.</text>
</comment>
<keyword evidence="3" id="KW-0436">Ligase</keyword>
<dbReference type="InterPro" id="IPR000115">
    <property type="entry name" value="PRibGlycinamide_synth"/>
</dbReference>
<evidence type="ECO:0000256" key="1">
    <source>
        <dbReference type="ARBA" id="ARBA00005174"/>
    </source>
</evidence>
<dbReference type="Gene3D" id="3.30.470.20">
    <property type="entry name" value="ATP-grasp fold, B domain"/>
    <property type="match status" value="1"/>
</dbReference>
<evidence type="ECO:0000259" key="13">
    <source>
        <dbReference type="PROSITE" id="PS50975"/>
    </source>
</evidence>
<evidence type="ECO:0000256" key="10">
    <source>
        <dbReference type="ARBA" id="ARBA00047843"/>
    </source>
</evidence>
<dbReference type="FunFam" id="3.30.1490.20:FF:000006">
    <property type="entry name" value="phosphoribosylamine--glycine ligase, chloroplastic-like"/>
    <property type="match status" value="1"/>
</dbReference>
<evidence type="ECO:0000256" key="2">
    <source>
        <dbReference type="ARBA" id="ARBA00013255"/>
    </source>
</evidence>
<dbReference type="PROSITE" id="PS00184">
    <property type="entry name" value="GARS"/>
    <property type="match status" value="1"/>
</dbReference>
<dbReference type="InterPro" id="IPR020559">
    <property type="entry name" value="PRibGlycinamide_synth_CS"/>
</dbReference>
<comment type="pathway">
    <text evidence="1">Purine metabolism; IMP biosynthesis via de novo pathway; N(1)-(5-phospho-D-ribosyl)glycinamide from 5-phospho-alpha-D-ribose 1-diphosphate: step 2/2.</text>
</comment>
<keyword evidence="5" id="KW-0658">Purine biosynthesis</keyword>
<accession>A0A176WI71</accession>
<dbReference type="GO" id="GO:0006189">
    <property type="term" value="P:'de novo' IMP biosynthetic process"/>
    <property type="evidence" value="ECO:0007669"/>
    <property type="project" value="UniProtKB-UniPathway"/>
</dbReference>
<evidence type="ECO:0000256" key="6">
    <source>
        <dbReference type="ARBA" id="ARBA00022840"/>
    </source>
</evidence>
<evidence type="ECO:0000313" key="14">
    <source>
        <dbReference type="EMBL" id="OAE32281.1"/>
    </source>
</evidence>
<dbReference type="EMBL" id="LVLJ01000868">
    <property type="protein sequence ID" value="OAE32281.1"/>
    <property type="molecule type" value="Genomic_DNA"/>
</dbReference>
<evidence type="ECO:0000256" key="8">
    <source>
        <dbReference type="ARBA" id="ARBA00042242"/>
    </source>
</evidence>
<name>A0A176WI71_MARPO</name>
<evidence type="ECO:0000256" key="9">
    <source>
        <dbReference type="ARBA" id="ARBA00042864"/>
    </source>
</evidence>
<evidence type="ECO:0000256" key="12">
    <source>
        <dbReference type="SAM" id="MobiDB-lite"/>
    </source>
</evidence>
<dbReference type="FunFam" id="3.30.470.20:FF:000031">
    <property type="entry name" value="Phosphoribosylamine--glycine ligase"/>
    <property type="match status" value="1"/>
</dbReference>
<gene>
    <name evidence="14" type="ORF">AXG93_2190s1010</name>
</gene>
<dbReference type="PANTHER" id="PTHR43472:SF1">
    <property type="entry name" value="PHOSPHORIBOSYLAMINE--GLYCINE LIGASE, CHLOROPLASTIC"/>
    <property type="match status" value="1"/>
</dbReference>
<dbReference type="InterPro" id="IPR011054">
    <property type="entry name" value="Rudment_hybrid_motif"/>
</dbReference>
<dbReference type="SMART" id="SM01210">
    <property type="entry name" value="GARS_C"/>
    <property type="match status" value="1"/>
</dbReference>